<dbReference type="KEGG" id="meme:HYG87_05145"/>
<sequence length="1249" mass="143695">MPAARILIVEDEGLTAMELQRKLKSMGYDVPTFAFSGREAIIKAEELKPDLILMDIILKGQIDGITAAEEISKHQDIPIIYLTAHGDDNTRKRAGNTVSYAYLLKPFDEEELQKNIDQALYQHHLDKTMEKDPFLDKKIKKTGGAVIITDKDGIVQFMNYNASYITGWDKEEGIGQKIDEIFELHRKKTASISKNPVLDLLKNKTAEIKGRSWLKTISGSYVPIDYMIAPIKDSEVDIVGSTLIFKDITHVVDEEAIDNLIKKILRNSSPVSAFFDYKGNFIQGTTGFCGIMADDLEIDNFNLFRDMGMDDDLLLKLEKENSVSYSQTISSSSNSCLICKPQLDNKMEVKLTVSRYTDDSHNIDGFLLKLNKKEEKSSKITPEKHSVRVVNTLKTSPELISNEDKLKAAQVMEYKFEPILNTINAVFFAIDRNFNCIYWNNYAENLTGVSRSQALGKSIYDIFTQLKGIEVEELYKTALKSQTPQSLIDEYPNSNGTRVYEINAYPSAGGVAVLIRDVSENKNVENDLKNEMNFFKSLLEKQKNLVCVMDKLGSIIFTNNSFKKLKNPSNFKYLLSLENKKEFEEKFLKKINPNNINLKNNPLKLSNSKINLNWDIVPLADSAPGKFMAVGSIAGNYQDEIEALNAKNRDLIKIQEDLQTELAQKEEKLEKAEKSGLEILQENQDLKNEIQEKIKSKKIDSYKLNLEINQLKIAKNDLKNELKQLKEETQNMAKIDENEPSSDLLIKELNEYNLNLKKNLENSVKQANKLSEDNKLLQRELAELEFIKSRNQKDSEEMKKEFNRQIGDFKGDIAQLKQINDSLLKEYTLLEKNSIKEQELLKNGHNILIEEQKNLIDSLQNLESHVMALEKDNQNHEKDKKYYLNKLSQLKDIKKSLEENNLKIKEKSDKKSLEQDKKIKELNNKLETLKNQKSFLKNEKENLMKDIKNIQSLHQSLEIDNDNLKKSQRELLDKYSKIKESSKKSLNKLEKENKELKRSLNSINQEIKSIMAEKTEIIHNMGKNLEKLEKEKADNLSKLDSIMNEQDELKALFEEKNKLFDKERKSFENNLKSLKNILKLNSKIFREKLLEDIKEKQNQMEEAIIASEKLYNQSISYSNGSENLNTYLESIIEDFINKNHLKPDEFKIDIKINTINLNEDSWLTLGLILSEMLSLVIKKSPSRSGELKIIIAPYDKENRLDMITDLTLEVEHDAEFQIIKALSLEIGGRLKIGTSSKKLFELYFPSKIF</sequence>
<dbReference type="NCBIfam" id="TIGR00229">
    <property type="entry name" value="sensory_box"/>
    <property type="match status" value="2"/>
</dbReference>
<dbReference type="InterPro" id="IPR011006">
    <property type="entry name" value="CheY-like_superfamily"/>
</dbReference>
<keyword evidence="5" id="KW-0804">Transcription</keyword>
<dbReference type="EMBL" id="CP058560">
    <property type="protein sequence ID" value="QUH23198.1"/>
    <property type="molecule type" value="Genomic_DNA"/>
</dbReference>
<dbReference type="CDD" id="cd17534">
    <property type="entry name" value="REC_DC-like"/>
    <property type="match status" value="1"/>
</dbReference>
<dbReference type="InterPro" id="IPR000014">
    <property type="entry name" value="PAS"/>
</dbReference>
<feature type="coiled-coil region" evidence="7">
    <location>
        <begin position="813"/>
        <end position="1113"/>
    </location>
</feature>
<keyword evidence="2" id="KW-0902">Two-component regulatory system</keyword>
<dbReference type="Pfam" id="PF08448">
    <property type="entry name" value="PAS_4"/>
    <property type="match status" value="1"/>
</dbReference>
<protein>
    <submittedName>
        <fullName evidence="10">PAS domain S-box protein</fullName>
    </submittedName>
</protein>
<feature type="domain" description="Response regulatory" evidence="8">
    <location>
        <begin position="5"/>
        <end position="120"/>
    </location>
</feature>
<evidence type="ECO:0000313" key="11">
    <source>
        <dbReference type="Proteomes" id="UP000681041"/>
    </source>
</evidence>
<feature type="domain" description="PAS" evidence="9">
    <location>
        <begin position="412"/>
        <end position="482"/>
    </location>
</feature>
<dbReference type="GO" id="GO:0032993">
    <property type="term" value="C:protein-DNA complex"/>
    <property type="evidence" value="ECO:0007669"/>
    <property type="project" value="TreeGrafter"/>
</dbReference>
<dbReference type="PROSITE" id="PS50110">
    <property type="entry name" value="RESPONSE_REGULATORY"/>
    <property type="match status" value="1"/>
</dbReference>
<feature type="coiled-coil region" evidence="7">
    <location>
        <begin position="634"/>
        <end position="787"/>
    </location>
</feature>
<dbReference type="Proteomes" id="UP000681041">
    <property type="component" value="Chromosome"/>
</dbReference>
<dbReference type="AlphaFoldDB" id="A0A8T8K3V8"/>
<evidence type="ECO:0000259" key="9">
    <source>
        <dbReference type="PROSITE" id="PS50112"/>
    </source>
</evidence>
<dbReference type="InterPro" id="IPR039420">
    <property type="entry name" value="WalR-like"/>
</dbReference>
<dbReference type="Pfam" id="PF00072">
    <property type="entry name" value="Response_reg"/>
    <property type="match status" value="1"/>
</dbReference>
<dbReference type="OrthoDB" id="342253at2157"/>
<dbReference type="Gene3D" id="1.10.287.510">
    <property type="entry name" value="Helix hairpin bin"/>
    <property type="match status" value="1"/>
</dbReference>
<evidence type="ECO:0000256" key="1">
    <source>
        <dbReference type="ARBA" id="ARBA00022553"/>
    </source>
</evidence>
<dbReference type="GO" id="GO:0000156">
    <property type="term" value="F:phosphorelay response regulator activity"/>
    <property type="evidence" value="ECO:0007669"/>
    <property type="project" value="TreeGrafter"/>
</dbReference>
<feature type="domain" description="PAS" evidence="9">
    <location>
        <begin position="131"/>
        <end position="204"/>
    </location>
</feature>
<dbReference type="RefSeq" id="WP_211534145.1">
    <property type="nucleotide sequence ID" value="NZ_CP058560.1"/>
</dbReference>
<dbReference type="SUPFAM" id="SSF52172">
    <property type="entry name" value="CheY-like"/>
    <property type="match status" value="1"/>
</dbReference>
<evidence type="ECO:0000256" key="2">
    <source>
        <dbReference type="ARBA" id="ARBA00023012"/>
    </source>
</evidence>
<dbReference type="GO" id="GO:0005829">
    <property type="term" value="C:cytosol"/>
    <property type="evidence" value="ECO:0007669"/>
    <property type="project" value="TreeGrafter"/>
</dbReference>
<keyword evidence="4" id="KW-0238">DNA-binding</keyword>
<dbReference type="PROSITE" id="PS50112">
    <property type="entry name" value="PAS"/>
    <property type="match status" value="2"/>
</dbReference>
<evidence type="ECO:0000256" key="3">
    <source>
        <dbReference type="ARBA" id="ARBA00023015"/>
    </source>
</evidence>
<evidence type="ECO:0000313" key="10">
    <source>
        <dbReference type="EMBL" id="QUH23198.1"/>
    </source>
</evidence>
<dbReference type="InterPro" id="IPR035965">
    <property type="entry name" value="PAS-like_dom_sf"/>
</dbReference>
<dbReference type="SMART" id="SM00448">
    <property type="entry name" value="REC"/>
    <property type="match status" value="1"/>
</dbReference>
<keyword evidence="1 6" id="KW-0597">Phosphoprotein</keyword>
<dbReference type="SMART" id="SM00091">
    <property type="entry name" value="PAS"/>
    <property type="match status" value="2"/>
</dbReference>
<dbReference type="SUPFAM" id="SSF55785">
    <property type="entry name" value="PYP-like sensor domain (PAS domain)"/>
    <property type="match status" value="2"/>
</dbReference>
<accession>A0A8T8K3V8</accession>
<dbReference type="CDD" id="cd00130">
    <property type="entry name" value="PAS"/>
    <property type="match status" value="2"/>
</dbReference>
<dbReference type="Gene3D" id="3.30.450.20">
    <property type="entry name" value="PAS domain"/>
    <property type="match status" value="2"/>
</dbReference>
<dbReference type="PANTHER" id="PTHR48111">
    <property type="entry name" value="REGULATOR OF RPOS"/>
    <property type="match status" value="1"/>
</dbReference>
<proteinExistence type="predicted"/>
<keyword evidence="3" id="KW-0805">Transcription regulation</keyword>
<dbReference type="Pfam" id="PF13426">
    <property type="entry name" value="PAS_9"/>
    <property type="match status" value="1"/>
</dbReference>
<evidence type="ECO:0000256" key="7">
    <source>
        <dbReference type="SAM" id="Coils"/>
    </source>
</evidence>
<organism evidence="10 11">
    <name type="scientific">Methanobacterium alkalithermotolerans</name>
    <dbReference type="NCBI Taxonomy" id="2731220"/>
    <lineage>
        <taxon>Archaea</taxon>
        <taxon>Methanobacteriati</taxon>
        <taxon>Methanobacteriota</taxon>
        <taxon>Methanomada group</taxon>
        <taxon>Methanobacteria</taxon>
        <taxon>Methanobacteriales</taxon>
        <taxon>Methanobacteriaceae</taxon>
        <taxon>Methanobacterium</taxon>
    </lineage>
</organism>
<dbReference type="GO" id="GO:0006355">
    <property type="term" value="P:regulation of DNA-templated transcription"/>
    <property type="evidence" value="ECO:0007669"/>
    <property type="project" value="TreeGrafter"/>
</dbReference>
<reference evidence="10" key="1">
    <citation type="submission" date="2020-07" db="EMBL/GenBank/DDBJ databases">
        <title>Methanobacterium. sp. MethCan genome.</title>
        <authorList>
            <person name="Postec A."/>
            <person name="Quemeneur M."/>
        </authorList>
    </citation>
    <scope>NUCLEOTIDE SEQUENCE</scope>
    <source>
        <strain evidence="10">MethCAN</strain>
    </source>
</reference>
<evidence type="ECO:0000256" key="4">
    <source>
        <dbReference type="ARBA" id="ARBA00023125"/>
    </source>
</evidence>
<dbReference type="GeneID" id="64820128"/>
<feature type="modified residue" description="4-aspartylphosphate" evidence="6">
    <location>
        <position position="55"/>
    </location>
</feature>
<dbReference type="Gene3D" id="3.40.50.2300">
    <property type="match status" value="1"/>
</dbReference>
<evidence type="ECO:0000256" key="6">
    <source>
        <dbReference type="PROSITE-ProRule" id="PRU00169"/>
    </source>
</evidence>
<dbReference type="InterPro" id="IPR001789">
    <property type="entry name" value="Sig_transdc_resp-reg_receiver"/>
</dbReference>
<evidence type="ECO:0000259" key="8">
    <source>
        <dbReference type="PROSITE" id="PS50110"/>
    </source>
</evidence>
<gene>
    <name evidence="10" type="ORF">HYG87_05145</name>
</gene>
<evidence type="ECO:0000256" key="5">
    <source>
        <dbReference type="ARBA" id="ARBA00023163"/>
    </source>
</evidence>
<dbReference type="PANTHER" id="PTHR48111:SF1">
    <property type="entry name" value="TWO-COMPONENT RESPONSE REGULATOR ORR33"/>
    <property type="match status" value="1"/>
</dbReference>
<keyword evidence="11" id="KW-1185">Reference proteome</keyword>
<dbReference type="InterPro" id="IPR013656">
    <property type="entry name" value="PAS_4"/>
</dbReference>
<keyword evidence="7" id="KW-0175">Coiled coil</keyword>
<dbReference type="GO" id="GO:0000976">
    <property type="term" value="F:transcription cis-regulatory region binding"/>
    <property type="evidence" value="ECO:0007669"/>
    <property type="project" value="TreeGrafter"/>
</dbReference>
<name>A0A8T8K3V8_9EURY</name>